<feature type="domain" description="HTH cro/C1-type" evidence="1">
    <location>
        <begin position="210"/>
        <end position="264"/>
    </location>
</feature>
<name>A0A380HP57_STASA</name>
<dbReference type="PROSITE" id="PS50943">
    <property type="entry name" value="HTH_CROC1"/>
    <property type="match status" value="1"/>
</dbReference>
<dbReference type="InterPro" id="IPR010982">
    <property type="entry name" value="Lambda_DNA-bd_dom_sf"/>
</dbReference>
<dbReference type="InterPro" id="IPR001387">
    <property type="entry name" value="Cro/C1-type_HTH"/>
</dbReference>
<evidence type="ECO:0000313" key="2">
    <source>
        <dbReference type="EMBL" id="SUM84797.1"/>
    </source>
</evidence>
<sequence>MNRKSVFTNYSKKKIERLETGQEEFTFYIIDDLAAFFNITISEFLSKGWESYNKEEIENINFNIEEYFHGHSKGISKTFQNLSDIIPYFDLVRSNEWVSLPKYDFIMREYYDYLYRDISKESIDTIIYRAEKFLEKLKLFSSFEHKSKWEIPITLEEDQAGHTYFNDKREPINMMDLIHNIEGSLGEIRQLFEDDYYDYYDENRIGLQLLSKYRNQQNIEIQDIEKYTTVPGNKYLQWEMNNKNPKIESVAKICDCLSINIDLISYRSLRIMNNMNSQTVAEFILYNTEVHDLNELSELYFFSDRESMLLIPKYCYSYMFYYLDNKTQKEIGIKKAFQFTKEFFIKWYEFNKARQLLFYSLEGLTAKKNFIHYSEKEIKRYLGNSYYPEEPVKLLIQLVLDRVEHYGYKDRTHIINRIHNIDIDKIMNTTEKLDLRPEIKD</sequence>
<dbReference type="AlphaFoldDB" id="A0A380HP57"/>
<dbReference type="RefSeq" id="WP_115340760.1">
    <property type="nucleotide sequence ID" value="NZ_UHED01000001.1"/>
</dbReference>
<dbReference type="Gene3D" id="1.10.260.40">
    <property type="entry name" value="lambda repressor-like DNA-binding domains"/>
    <property type="match status" value="2"/>
</dbReference>
<proteinExistence type="predicted"/>
<accession>A0A380HP57</accession>
<dbReference type="GO" id="GO:0003677">
    <property type="term" value="F:DNA binding"/>
    <property type="evidence" value="ECO:0007669"/>
    <property type="project" value="InterPro"/>
</dbReference>
<evidence type="ECO:0000313" key="3">
    <source>
        <dbReference type="Proteomes" id="UP000254707"/>
    </source>
</evidence>
<dbReference type="EMBL" id="UHED01000001">
    <property type="protein sequence ID" value="SUM84797.1"/>
    <property type="molecule type" value="Genomic_DNA"/>
</dbReference>
<evidence type="ECO:0000259" key="1">
    <source>
        <dbReference type="PROSITE" id="PS50943"/>
    </source>
</evidence>
<gene>
    <name evidence="2" type="ORF">NCTC7688_02690</name>
</gene>
<reference evidence="2 3" key="1">
    <citation type="submission" date="2018-06" db="EMBL/GenBank/DDBJ databases">
        <authorList>
            <consortium name="Pathogen Informatics"/>
            <person name="Doyle S."/>
        </authorList>
    </citation>
    <scope>NUCLEOTIDE SEQUENCE [LARGE SCALE GENOMIC DNA]</scope>
    <source>
        <strain evidence="2 3">NCTC7688</strain>
    </source>
</reference>
<dbReference type="Proteomes" id="UP000254707">
    <property type="component" value="Unassembled WGS sequence"/>
</dbReference>
<dbReference type="SUPFAM" id="SSF47413">
    <property type="entry name" value="lambda repressor-like DNA-binding domains"/>
    <property type="match status" value="1"/>
</dbReference>
<organism evidence="2 3">
    <name type="scientific">Staphylococcus saprophyticus</name>
    <dbReference type="NCBI Taxonomy" id="29385"/>
    <lineage>
        <taxon>Bacteria</taxon>
        <taxon>Bacillati</taxon>
        <taxon>Bacillota</taxon>
        <taxon>Bacilli</taxon>
        <taxon>Bacillales</taxon>
        <taxon>Staphylococcaceae</taxon>
        <taxon>Staphylococcus</taxon>
    </lineage>
</organism>
<protein>
    <recommendedName>
        <fullName evidence="1">HTH cro/C1-type domain-containing protein</fullName>
    </recommendedName>
</protein>